<dbReference type="Pfam" id="PF13185">
    <property type="entry name" value="GAF_2"/>
    <property type="match status" value="1"/>
</dbReference>
<evidence type="ECO:0000256" key="3">
    <source>
        <dbReference type="ARBA" id="ARBA00023163"/>
    </source>
</evidence>
<protein>
    <submittedName>
        <fullName evidence="5">LuxR C-terminal-related transcriptional regulator</fullName>
    </submittedName>
</protein>
<dbReference type="Gene3D" id="3.30.450.40">
    <property type="match status" value="1"/>
</dbReference>
<dbReference type="AlphaFoldDB" id="A0A9E8ZHD8"/>
<evidence type="ECO:0000256" key="2">
    <source>
        <dbReference type="ARBA" id="ARBA00023125"/>
    </source>
</evidence>
<dbReference type="PRINTS" id="PR00038">
    <property type="entry name" value="HTHLUXR"/>
</dbReference>
<dbReference type="CDD" id="cd06170">
    <property type="entry name" value="LuxR_C_like"/>
    <property type="match status" value="1"/>
</dbReference>
<evidence type="ECO:0000313" key="5">
    <source>
        <dbReference type="EMBL" id="WAL61328.1"/>
    </source>
</evidence>
<evidence type="ECO:0000256" key="1">
    <source>
        <dbReference type="ARBA" id="ARBA00023015"/>
    </source>
</evidence>
<dbReference type="InterPro" id="IPR000792">
    <property type="entry name" value="Tscrpt_reg_LuxR_C"/>
</dbReference>
<sequence>MFQPLIVSEPATGILDSMRLLVGLQRVSELVQSFSGCFDPNSIAKRATDGLVKKFDCAFARIWLMEPDGAALRLVASSGMYTNTNGFFSKVPLGAFKVGKIAQNRIPFLSNNLADEPWVKDRDWAIAKQITGFAGYPLVIDDKVIGVLAVFSHQPLSPEFLEILQGLCTTLAITLEISIHLQQPGSPSSVITFAHTPLSEQLSQILSHTRFILVGTERPLSPSFAFLLLRSAEILQTMDCSYCRFSYGSEQITLEAVVLPQTELHHLRDWVTSRFSDLLLAVTYLGGTLQTFIGANQNVVQVVLQLPYPCCPLGPWIRIHCQLPLLQTAFTQLAYQAGLMFGSLEDAQIPLLTDDPKQASAAVSPVLWIAHNRFIPKGITAKLDLTTTATQLRSAIEAVMRGETWGLETTIESPRQSLSEREQEILELLMQGARDRDIATALHISERTVKFHINNLLTKLNARTRCQAIYHAIESD</sequence>
<dbReference type="PANTHER" id="PTHR44688:SF25">
    <property type="entry name" value="HTH LUXR-TYPE DOMAIN-CONTAINING PROTEIN"/>
    <property type="match status" value="1"/>
</dbReference>
<proteinExistence type="predicted"/>
<dbReference type="Pfam" id="PF00196">
    <property type="entry name" value="GerE"/>
    <property type="match status" value="1"/>
</dbReference>
<name>A0A9E8ZHD8_9CYAN</name>
<reference evidence="5" key="1">
    <citation type="submission" date="2022-12" db="EMBL/GenBank/DDBJ databases">
        <title>Polyphasic identification of a Novel Hot-Spring Cyanobacterium Ocullathermofonsia sinensis gen nov. sp. nov. and Genomic Insights on its Adaptations to the Thermal Habitat.</title>
        <authorList>
            <person name="Daroch M."/>
            <person name="Tang J."/>
            <person name="Jiang Y."/>
        </authorList>
    </citation>
    <scope>NUCLEOTIDE SEQUENCE</scope>
    <source>
        <strain evidence="5">PKUAC-SCTA174</strain>
    </source>
</reference>
<dbReference type="SMART" id="SM00421">
    <property type="entry name" value="HTH_LUXR"/>
    <property type="match status" value="1"/>
</dbReference>
<keyword evidence="3" id="KW-0804">Transcription</keyword>
<dbReference type="InterPro" id="IPR003018">
    <property type="entry name" value="GAF"/>
</dbReference>
<gene>
    <name evidence="5" type="ORF">OXH18_04845</name>
</gene>
<dbReference type="InterPro" id="IPR029016">
    <property type="entry name" value="GAF-like_dom_sf"/>
</dbReference>
<dbReference type="SMART" id="SM00065">
    <property type="entry name" value="GAF"/>
    <property type="match status" value="1"/>
</dbReference>
<dbReference type="Proteomes" id="UP001163152">
    <property type="component" value="Chromosome"/>
</dbReference>
<dbReference type="GO" id="GO:0006355">
    <property type="term" value="P:regulation of DNA-templated transcription"/>
    <property type="evidence" value="ECO:0007669"/>
    <property type="project" value="InterPro"/>
</dbReference>
<keyword evidence="1" id="KW-0805">Transcription regulation</keyword>
<dbReference type="PROSITE" id="PS50043">
    <property type="entry name" value="HTH_LUXR_2"/>
    <property type="match status" value="1"/>
</dbReference>
<dbReference type="Gene3D" id="3.40.50.2300">
    <property type="match status" value="1"/>
</dbReference>
<dbReference type="RefSeq" id="WP_268611281.1">
    <property type="nucleotide sequence ID" value="NZ_CP113797.1"/>
</dbReference>
<feature type="domain" description="HTH luxR-type" evidence="4">
    <location>
        <begin position="411"/>
        <end position="476"/>
    </location>
</feature>
<dbReference type="SUPFAM" id="SSF55781">
    <property type="entry name" value="GAF domain-like"/>
    <property type="match status" value="1"/>
</dbReference>
<keyword evidence="6" id="KW-1185">Reference proteome</keyword>
<dbReference type="EMBL" id="CP113797">
    <property type="protein sequence ID" value="WAL61328.1"/>
    <property type="molecule type" value="Genomic_DNA"/>
</dbReference>
<evidence type="ECO:0000313" key="6">
    <source>
        <dbReference type="Proteomes" id="UP001163152"/>
    </source>
</evidence>
<dbReference type="InterPro" id="IPR016032">
    <property type="entry name" value="Sig_transdc_resp-reg_C-effctor"/>
</dbReference>
<accession>A0A9E8ZHD8</accession>
<organism evidence="5 6">
    <name type="scientific">Thermocoleostomius sinensis A174</name>
    <dbReference type="NCBI Taxonomy" id="2016057"/>
    <lineage>
        <taxon>Bacteria</taxon>
        <taxon>Bacillati</taxon>
        <taxon>Cyanobacteriota</taxon>
        <taxon>Cyanophyceae</taxon>
        <taxon>Oculatellales</taxon>
        <taxon>Oculatellaceae</taxon>
        <taxon>Thermocoleostomius</taxon>
    </lineage>
</organism>
<keyword evidence="2" id="KW-0238">DNA-binding</keyword>
<dbReference type="SUPFAM" id="SSF46894">
    <property type="entry name" value="C-terminal effector domain of the bipartite response regulators"/>
    <property type="match status" value="1"/>
</dbReference>
<evidence type="ECO:0000259" key="4">
    <source>
        <dbReference type="PROSITE" id="PS50043"/>
    </source>
</evidence>
<dbReference type="KEGG" id="tsin:OXH18_04845"/>
<dbReference type="GO" id="GO:0003677">
    <property type="term" value="F:DNA binding"/>
    <property type="evidence" value="ECO:0007669"/>
    <property type="project" value="UniProtKB-KW"/>
</dbReference>
<dbReference type="PANTHER" id="PTHR44688">
    <property type="entry name" value="DNA-BINDING TRANSCRIPTIONAL ACTIVATOR DEVR_DOSR"/>
    <property type="match status" value="1"/>
</dbReference>